<keyword evidence="3" id="KW-1185">Reference proteome</keyword>
<reference evidence="2 3" key="1">
    <citation type="submission" date="2023-03" db="EMBL/GenBank/DDBJ databases">
        <title>Bacillus Genome Sequencing.</title>
        <authorList>
            <person name="Dunlap C."/>
        </authorList>
    </citation>
    <scope>NUCLEOTIDE SEQUENCE [LARGE SCALE GENOMIC DNA]</scope>
    <source>
        <strain evidence="2 3">BD-525</strain>
    </source>
</reference>
<dbReference type="RefSeq" id="WP_326087905.1">
    <property type="nucleotide sequence ID" value="NZ_JARLKZ010000005.1"/>
</dbReference>
<proteinExistence type="predicted"/>
<name>A0ABU6GPL0_9BACL</name>
<protein>
    <submittedName>
        <fullName evidence="2">Nuclear transport factor 2 family protein</fullName>
    </submittedName>
</protein>
<evidence type="ECO:0000313" key="3">
    <source>
        <dbReference type="Proteomes" id="UP001344632"/>
    </source>
</evidence>
<dbReference type="SUPFAM" id="SSF54427">
    <property type="entry name" value="NTF2-like"/>
    <property type="match status" value="1"/>
</dbReference>
<accession>A0ABU6GPL0</accession>
<gene>
    <name evidence="2" type="ORF">P4H66_09575</name>
</gene>
<evidence type="ECO:0000259" key="1">
    <source>
        <dbReference type="Pfam" id="PF12680"/>
    </source>
</evidence>
<evidence type="ECO:0000313" key="2">
    <source>
        <dbReference type="EMBL" id="MEC0240097.1"/>
    </source>
</evidence>
<comment type="caution">
    <text evidence="2">The sequence shown here is derived from an EMBL/GenBank/DDBJ whole genome shotgun (WGS) entry which is preliminary data.</text>
</comment>
<dbReference type="InterPro" id="IPR032710">
    <property type="entry name" value="NTF2-like_dom_sf"/>
</dbReference>
<dbReference type="EMBL" id="JARLKZ010000005">
    <property type="protein sequence ID" value="MEC0240097.1"/>
    <property type="molecule type" value="Genomic_DNA"/>
</dbReference>
<dbReference type="Proteomes" id="UP001344632">
    <property type="component" value="Unassembled WGS sequence"/>
</dbReference>
<organism evidence="2 3">
    <name type="scientific">Paenibacillus dokdonensis</name>
    <dbReference type="NCBI Taxonomy" id="2567944"/>
    <lineage>
        <taxon>Bacteria</taxon>
        <taxon>Bacillati</taxon>
        <taxon>Bacillota</taxon>
        <taxon>Bacilli</taxon>
        <taxon>Bacillales</taxon>
        <taxon>Paenibacillaceae</taxon>
        <taxon>Paenibacillus</taxon>
    </lineage>
</organism>
<sequence>MKQSEGSITSRTSEGFEAFKLALEKGSTEEFLKLVTEDFHFFVPLPLEGWDHEQQGKERFEDLIRFERSLFQMQLTSVITIENEDNGMVVFRSEGVLNGRNFSNELVIVFTFEEDRIRSFKEYVGMPLRNYENP</sequence>
<dbReference type="InterPro" id="IPR037401">
    <property type="entry name" value="SnoaL-like"/>
</dbReference>
<feature type="domain" description="SnoaL-like" evidence="1">
    <location>
        <begin position="20"/>
        <end position="119"/>
    </location>
</feature>
<dbReference type="Pfam" id="PF12680">
    <property type="entry name" value="SnoaL_2"/>
    <property type="match status" value="1"/>
</dbReference>
<dbReference type="Gene3D" id="3.10.450.50">
    <property type="match status" value="1"/>
</dbReference>